<sequence>MGTLHDVLLPRTLGAVTATQKTHQNISNVAVIGLGTMGAGIVEVFARAGLDVIGIEYNDQALERGRGIITKSTDRALAKNKITEAERDALLGHITWSTDRSDVSGADLVVEAVNENLDLKREIFRDIDAMTSEHAILATNTSSLSVTQIAAATQNPERVIGLHFFNPAPVQKLVEIIRTVHTDASRTEAVAHLLASCGKTPIVCGDRAGFVVNALLIPYLASAIRHYDEGFATREQLDEAMVEVGNPMGPLTLSDLIGNDVILAVCEYMYDETKNPLHAPAPLLRQMCAAGLMGRKSGRGFYDYVEGADHGPLIAEPPVTRHDELAGRLTAEYLNEVLRMVQTNYARPDDIDTGMSLGCRMPKPFDLLAEIGPVEVLRRQEKLYAETAQPAHRPVLLLEQLAQADDPQAALTELRAR</sequence>
<evidence type="ECO:0000259" key="4">
    <source>
        <dbReference type="Pfam" id="PF00725"/>
    </source>
</evidence>
<dbReference type="InterPro" id="IPR006108">
    <property type="entry name" value="3HC_DH_C"/>
</dbReference>
<protein>
    <submittedName>
        <fullName evidence="6">3-hydroxybutyryl-CoA dehydrogenase</fullName>
    </submittedName>
</protein>
<dbReference type="Pfam" id="PF00725">
    <property type="entry name" value="3HCDH"/>
    <property type="match status" value="2"/>
</dbReference>
<dbReference type="InterPro" id="IPR008927">
    <property type="entry name" value="6-PGluconate_DH-like_C_sf"/>
</dbReference>
<dbReference type="FunFam" id="3.40.50.720:FF:000009">
    <property type="entry name" value="Fatty oxidation complex, alpha subunit"/>
    <property type="match status" value="1"/>
</dbReference>
<evidence type="ECO:0000313" key="6">
    <source>
        <dbReference type="EMBL" id="TQL62283.1"/>
    </source>
</evidence>
<name>A0A542ZPK3_9ACTN</name>
<feature type="domain" description="3-hydroxyacyl-CoA dehydrogenase C-terminal" evidence="4">
    <location>
        <begin position="328"/>
        <end position="407"/>
    </location>
</feature>
<reference evidence="6 7" key="1">
    <citation type="submission" date="2019-06" db="EMBL/GenBank/DDBJ databases">
        <title>Sequencing the genomes of 1000 actinobacteria strains.</title>
        <authorList>
            <person name="Klenk H.-P."/>
        </authorList>
    </citation>
    <scope>NUCLEOTIDE SEQUENCE [LARGE SCALE GENOMIC DNA]</scope>
    <source>
        <strain evidence="6 7">DSM 8251</strain>
    </source>
</reference>
<proteinExistence type="inferred from homology"/>
<evidence type="ECO:0000313" key="7">
    <source>
        <dbReference type="Proteomes" id="UP000316196"/>
    </source>
</evidence>
<comment type="pathway">
    <text evidence="1">Lipid metabolism; butanoate metabolism.</text>
</comment>
<dbReference type="EMBL" id="VFOR01000001">
    <property type="protein sequence ID" value="TQL62283.1"/>
    <property type="molecule type" value="Genomic_DNA"/>
</dbReference>
<dbReference type="Pfam" id="PF02737">
    <property type="entry name" value="3HCDH_N"/>
    <property type="match status" value="1"/>
</dbReference>
<gene>
    <name evidence="6" type="ORF">FB460_0054</name>
</gene>
<dbReference type="Proteomes" id="UP000316196">
    <property type="component" value="Unassembled WGS sequence"/>
</dbReference>
<dbReference type="InterPro" id="IPR013328">
    <property type="entry name" value="6PGD_dom2"/>
</dbReference>
<keyword evidence="7" id="KW-1185">Reference proteome</keyword>
<comment type="similarity">
    <text evidence="2">Belongs to the 3-hydroxyacyl-CoA dehydrogenase family.</text>
</comment>
<dbReference type="NCBIfam" id="NF005875">
    <property type="entry name" value="PRK07819.1"/>
    <property type="match status" value="1"/>
</dbReference>
<feature type="domain" description="3-hydroxyacyl-CoA dehydrogenase NAD binding" evidence="5">
    <location>
        <begin position="28"/>
        <end position="206"/>
    </location>
</feature>
<keyword evidence="3" id="KW-0560">Oxidoreductase</keyword>
<dbReference type="PANTHER" id="PTHR48075">
    <property type="entry name" value="3-HYDROXYACYL-COA DEHYDROGENASE FAMILY PROTEIN"/>
    <property type="match status" value="1"/>
</dbReference>
<dbReference type="Gene3D" id="1.10.1040.10">
    <property type="entry name" value="N-(1-d-carboxylethyl)-l-norvaline Dehydrogenase, domain 2"/>
    <property type="match status" value="2"/>
</dbReference>
<evidence type="ECO:0000256" key="2">
    <source>
        <dbReference type="ARBA" id="ARBA00009463"/>
    </source>
</evidence>
<dbReference type="SUPFAM" id="SSF48179">
    <property type="entry name" value="6-phosphogluconate dehydrogenase C-terminal domain-like"/>
    <property type="match status" value="2"/>
</dbReference>
<evidence type="ECO:0000256" key="3">
    <source>
        <dbReference type="ARBA" id="ARBA00023002"/>
    </source>
</evidence>
<dbReference type="SUPFAM" id="SSF51735">
    <property type="entry name" value="NAD(P)-binding Rossmann-fold domains"/>
    <property type="match status" value="1"/>
</dbReference>
<dbReference type="GO" id="GO:0008691">
    <property type="term" value="F:3-hydroxybutyryl-CoA dehydrogenase activity"/>
    <property type="evidence" value="ECO:0007669"/>
    <property type="project" value="TreeGrafter"/>
</dbReference>
<dbReference type="InterPro" id="IPR006176">
    <property type="entry name" value="3-OHacyl-CoA_DH_NAD-bd"/>
</dbReference>
<evidence type="ECO:0000256" key="1">
    <source>
        <dbReference type="ARBA" id="ARBA00005086"/>
    </source>
</evidence>
<organism evidence="6 7">
    <name type="scientific">Propioniferax innocua</name>
    <dbReference type="NCBI Taxonomy" id="1753"/>
    <lineage>
        <taxon>Bacteria</taxon>
        <taxon>Bacillati</taxon>
        <taxon>Actinomycetota</taxon>
        <taxon>Actinomycetes</taxon>
        <taxon>Propionibacteriales</taxon>
        <taxon>Propionibacteriaceae</taxon>
        <taxon>Propioniferax</taxon>
    </lineage>
</organism>
<evidence type="ECO:0000259" key="5">
    <source>
        <dbReference type="Pfam" id="PF02737"/>
    </source>
</evidence>
<dbReference type="PANTHER" id="PTHR48075:SF9">
    <property type="entry name" value="3-HYDROXYBUTYRYL-COA DEHYDROGENASE"/>
    <property type="match status" value="1"/>
</dbReference>
<accession>A0A542ZPK3</accession>
<feature type="domain" description="3-hydroxyacyl-CoA dehydrogenase C-terminal" evidence="4">
    <location>
        <begin position="209"/>
        <end position="304"/>
    </location>
</feature>
<comment type="caution">
    <text evidence="6">The sequence shown here is derived from an EMBL/GenBank/DDBJ whole genome shotgun (WGS) entry which is preliminary data.</text>
</comment>
<dbReference type="InterPro" id="IPR036291">
    <property type="entry name" value="NAD(P)-bd_dom_sf"/>
</dbReference>
<dbReference type="GO" id="GO:0070403">
    <property type="term" value="F:NAD+ binding"/>
    <property type="evidence" value="ECO:0007669"/>
    <property type="project" value="InterPro"/>
</dbReference>
<dbReference type="AlphaFoldDB" id="A0A542ZPK3"/>
<dbReference type="GO" id="GO:0006635">
    <property type="term" value="P:fatty acid beta-oxidation"/>
    <property type="evidence" value="ECO:0007669"/>
    <property type="project" value="TreeGrafter"/>
</dbReference>
<dbReference type="Gene3D" id="3.40.50.720">
    <property type="entry name" value="NAD(P)-binding Rossmann-like Domain"/>
    <property type="match status" value="1"/>
</dbReference>